<evidence type="ECO:0000313" key="3">
    <source>
        <dbReference type="Proteomes" id="UP000315540"/>
    </source>
</evidence>
<keyword evidence="3" id="KW-1185">Reference proteome</keyword>
<protein>
    <submittedName>
        <fullName evidence="2">Helix-turn-helix transcriptional regulator</fullName>
    </submittedName>
</protein>
<dbReference type="RefSeq" id="WP_140592570.1">
    <property type="nucleotide sequence ID" value="NZ_VFWZ01000002.1"/>
</dbReference>
<evidence type="ECO:0000259" key="1">
    <source>
        <dbReference type="PROSITE" id="PS50943"/>
    </source>
</evidence>
<sequence length="102" mass="11830">MKETFGQYIRILRTQKGYTLTQLAAKLDLDAANLSKIENGKRGFDQKKLTKLSEIFELDIEEVKDEYVSDKIAQHIYELGCSAELLKVAEEKAEYRRTQKNE</sequence>
<dbReference type="SUPFAM" id="SSF47413">
    <property type="entry name" value="lambda repressor-like DNA-binding domains"/>
    <property type="match status" value="1"/>
</dbReference>
<accession>A0A504JMK9</accession>
<gene>
    <name evidence="2" type="ORF">FHK87_10180</name>
</gene>
<proteinExistence type="predicted"/>
<dbReference type="Gene3D" id="1.10.260.40">
    <property type="entry name" value="lambda repressor-like DNA-binding domains"/>
    <property type="match status" value="1"/>
</dbReference>
<dbReference type="SMART" id="SM00530">
    <property type="entry name" value="HTH_XRE"/>
    <property type="match status" value="1"/>
</dbReference>
<dbReference type="Pfam" id="PF01381">
    <property type="entry name" value="HTH_3"/>
    <property type="match status" value="1"/>
</dbReference>
<dbReference type="InterPro" id="IPR010982">
    <property type="entry name" value="Lambda_DNA-bd_dom_sf"/>
</dbReference>
<organism evidence="2 3">
    <name type="scientific">Aquimarina algicola</name>
    <dbReference type="NCBI Taxonomy" id="2589995"/>
    <lineage>
        <taxon>Bacteria</taxon>
        <taxon>Pseudomonadati</taxon>
        <taxon>Bacteroidota</taxon>
        <taxon>Flavobacteriia</taxon>
        <taxon>Flavobacteriales</taxon>
        <taxon>Flavobacteriaceae</taxon>
        <taxon>Aquimarina</taxon>
    </lineage>
</organism>
<dbReference type="CDD" id="cd00093">
    <property type="entry name" value="HTH_XRE"/>
    <property type="match status" value="1"/>
</dbReference>
<dbReference type="GO" id="GO:0003677">
    <property type="term" value="F:DNA binding"/>
    <property type="evidence" value="ECO:0007669"/>
    <property type="project" value="InterPro"/>
</dbReference>
<dbReference type="AlphaFoldDB" id="A0A504JMK9"/>
<name>A0A504JMK9_9FLAO</name>
<comment type="caution">
    <text evidence="2">The sequence shown here is derived from an EMBL/GenBank/DDBJ whole genome shotgun (WGS) entry which is preliminary data.</text>
</comment>
<dbReference type="OrthoDB" id="4762426at2"/>
<dbReference type="InterPro" id="IPR001387">
    <property type="entry name" value="Cro/C1-type_HTH"/>
</dbReference>
<reference evidence="2 3" key="1">
    <citation type="submission" date="2019-06" db="EMBL/GenBank/DDBJ databases">
        <authorList>
            <person name="Meng X."/>
        </authorList>
    </citation>
    <scope>NUCLEOTIDE SEQUENCE [LARGE SCALE GENOMIC DNA]</scope>
    <source>
        <strain evidence="2 3">M625</strain>
    </source>
</reference>
<dbReference type="EMBL" id="VFWZ01000002">
    <property type="protein sequence ID" value="TPN87931.1"/>
    <property type="molecule type" value="Genomic_DNA"/>
</dbReference>
<dbReference type="Proteomes" id="UP000315540">
    <property type="component" value="Unassembled WGS sequence"/>
</dbReference>
<evidence type="ECO:0000313" key="2">
    <source>
        <dbReference type="EMBL" id="TPN87931.1"/>
    </source>
</evidence>
<dbReference type="PROSITE" id="PS50943">
    <property type="entry name" value="HTH_CROC1"/>
    <property type="match status" value="1"/>
</dbReference>
<feature type="domain" description="HTH cro/C1-type" evidence="1">
    <location>
        <begin position="9"/>
        <end position="63"/>
    </location>
</feature>